<name>A0ABU3BQF2_9BACT</name>
<organism evidence="3 4">
    <name type="scientific">Rubrivirga litoralis</name>
    <dbReference type="NCBI Taxonomy" id="3075598"/>
    <lineage>
        <taxon>Bacteria</taxon>
        <taxon>Pseudomonadati</taxon>
        <taxon>Rhodothermota</taxon>
        <taxon>Rhodothermia</taxon>
        <taxon>Rhodothermales</taxon>
        <taxon>Rubricoccaceae</taxon>
        <taxon>Rubrivirga</taxon>
    </lineage>
</organism>
<proteinExistence type="predicted"/>
<dbReference type="Gene3D" id="3.40.50.360">
    <property type="match status" value="1"/>
</dbReference>
<dbReference type="RefSeq" id="WP_311662858.1">
    <property type="nucleotide sequence ID" value="NZ_JAVRHT010000013.1"/>
</dbReference>
<comment type="caution">
    <text evidence="3">The sequence shown here is derived from an EMBL/GenBank/DDBJ whole genome shotgun (WGS) entry which is preliminary data.</text>
</comment>
<evidence type="ECO:0000259" key="2">
    <source>
        <dbReference type="PROSITE" id="PS50902"/>
    </source>
</evidence>
<dbReference type="PROSITE" id="PS50902">
    <property type="entry name" value="FLAVODOXIN_LIKE"/>
    <property type="match status" value="1"/>
</dbReference>
<dbReference type="Pfam" id="PF00258">
    <property type="entry name" value="Flavodoxin_1"/>
    <property type="match status" value="1"/>
</dbReference>
<dbReference type="PANTHER" id="PTHR19384:SF109">
    <property type="entry name" value="SULFITE REDUCTASE [NADPH] FLAVOPROTEIN COMPONENT"/>
    <property type="match status" value="1"/>
</dbReference>
<dbReference type="InterPro" id="IPR008254">
    <property type="entry name" value="Flavodoxin/NO_synth"/>
</dbReference>
<evidence type="ECO:0000256" key="1">
    <source>
        <dbReference type="ARBA" id="ARBA00022630"/>
    </source>
</evidence>
<protein>
    <submittedName>
        <fullName evidence="3">Flavodoxin family protein</fullName>
    </submittedName>
</protein>
<feature type="domain" description="Flavodoxin-like" evidence="2">
    <location>
        <begin position="23"/>
        <end position="165"/>
    </location>
</feature>
<dbReference type="SUPFAM" id="SSF52218">
    <property type="entry name" value="Flavoproteins"/>
    <property type="match status" value="1"/>
</dbReference>
<keyword evidence="4" id="KW-1185">Reference proteome</keyword>
<evidence type="ECO:0000313" key="4">
    <source>
        <dbReference type="Proteomes" id="UP001267426"/>
    </source>
</evidence>
<accession>A0ABU3BQF2</accession>
<keyword evidence="1" id="KW-0285">Flavoprotein</keyword>
<evidence type="ECO:0000313" key="3">
    <source>
        <dbReference type="EMBL" id="MDT0631515.1"/>
    </source>
</evidence>
<dbReference type="PANTHER" id="PTHR19384">
    <property type="entry name" value="NITRIC OXIDE SYNTHASE-RELATED"/>
    <property type="match status" value="1"/>
</dbReference>
<dbReference type="EMBL" id="JAVRHT010000013">
    <property type="protein sequence ID" value="MDT0631515.1"/>
    <property type="molecule type" value="Genomic_DNA"/>
</dbReference>
<dbReference type="InterPro" id="IPR029039">
    <property type="entry name" value="Flavoprotein-like_sf"/>
</dbReference>
<sequence length="176" mass="18252">MQPRLPLAAPPAVLDLTAAHPDVLVLVGTQTGNSEVVADAVAERLGDLGFAAHVLDMAEAVPEDLEAYRQLVAVLCTWSDGTYPDNAVDFAESLEAVRPALDGAAFGVVGLGDRDYDPYYQTAALRLRDLFLELGGAEAAPLHDIDGGPTPADVAGAEAWAERCARAFAAGGAKAP</sequence>
<gene>
    <name evidence="3" type="ORF">RM540_07090</name>
</gene>
<dbReference type="Proteomes" id="UP001267426">
    <property type="component" value="Unassembled WGS sequence"/>
</dbReference>
<reference evidence="3 4" key="1">
    <citation type="submission" date="2023-09" db="EMBL/GenBank/DDBJ databases">
        <authorList>
            <person name="Rey-Velasco X."/>
        </authorList>
    </citation>
    <scope>NUCLEOTIDE SEQUENCE [LARGE SCALE GENOMIC DNA]</scope>
    <source>
        <strain evidence="3 4">F394</strain>
    </source>
</reference>